<dbReference type="SUPFAM" id="SSF56112">
    <property type="entry name" value="Protein kinase-like (PK-like)"/>
    <property type="match status" value="1"/>
</dbReference>
<evidence type="ECO:0000313" key="3">
    <source>
        <dbReference type="Proteomes" id="UP000053647"/>
    </source>
</evidence>
<dbReference type="Proteomes" id="UP000053647">
    <property type="component" value="Unassembled WGS sequence"/>
</dbReference>
<dbReference type="InterPro" id="IPR011009">
    <property type="entry name" value="Kinase-like_dom_sf"/>
</dbReference>
<sequence length="314" mass="35314">MEVKHVDGRFRLKENLGTCTKCSMFRAANLVDIGHTVLIEIGQSKHRGLLEREQAILDQLRGLPGIPGVIWSGTEFEQDVMIFEDLGPTLDDVFKSTGYIYSNIRPQNILVGPVLPGQQINKLCLFDFSLTQLYRDPRTYSHVPFLSGRPISTILPFLLNHHSGNQLSRRDDLESLAYLLLYLAHGLLLWIDTNITSNSDILQSKESISVAQLCDTLPSPFTTFLSYTCNLSFTPKPDYNYVLNLFHALHADTTAPPPTLSPAIEMSERAYWTEDAVSLHPKLAVSVYETPRKRQRDTTVTPPTSVKRCVASPR</sequence>
<evidence type="ECO:0000256" key="1">
    <source>
        <dbReference type="SAM" id="MobiDB-lite"/>
    </source>
</evidence>
<dbReference type="OrthoDB" id="2640723at2759"/>
<dbReference type="EMBL" id="KN819350">
    <property type="protein sequence ID" value="KIJ13574.1"/>
    <property type="molecule type" value="Genomic_DNA"/>
</dbReference>
<evidence type="ECO:0000313" key="2">
    <source>
        <dbReference type="EMBL" id="KIJ13574.1"/>
    </source>
</evidence>
<keyword evidence="3" id="KW-1185">Reference proteome</keyword>
<accession>A0A0C9SVW7</accession>
<dbReference type="PANTHER" id="PTHR11909">
    <property type="entry name" value="CASEIN KINASE-RELATED"/>
    <property type="match status" value="1"/>
</dbReference>
<reference evidence="3" key="2">
    <citation type="submission" date="2015-01" db="EMBL/GenBank/DDBJ databases">
        <title>Evolutionary Origins and Diversification of the Mycorrhizal Mutualists.</title>
        <authorList>
            <consortium name="DOE Joint Genome Institute"/>
            <consortium name="Mycorrhizal Genomics Consortium"/>
            <person name="Kohler A."/>
            <person name="Kuo A."/>
            <person name="Nagy L.G."/>
            <person name="Floudas D."/>
            <person name="Copeland A."/>
            <person name="Barry K.W."/>
            <person name="Cichocki N."/>
            <person name="Veneault-Fourrey C."/>
            <person name="LaButti K."/>
            <person name="Lindquist E.A."/>
            <person name="Lipzen A."/>
            <person name="Lundell T."/>
            <person name="Morin E."/>
            <person name="Murat C."/>
            <person name="Riley R."/>
            <person name="Ohm R."/>
            <person name="Sun H."/>
            <person name="Tunlid A."/>
            <person name="Henrissat B."/>
            <person name="Grigoriev I.V."/>
            <person name="Hibbett D.S."/>
            <person name="Martin F."/>
        </authorList>
    </citation>
    <scope>NUCLEOTIDE SEQUENCE [LARGE SCALE GENOMIC DNA]</scope>
    <source>
        <strain evidence="3">ATCC 200175</strain>
    </source>
</reference>
<evidence type="ECO:0008006" key="4">
    <source>
        <dbReference type="Google" id="ProtNLM"/>
    </source>
</evidence>
<proteinExistence type="predicted"/>
<feature type="region of interest" description="Disordered" evidence="1">
    <location>
        <begin position="290"/>
        <end position="314"/>
    </location>
</feature>
<reference evidence="2 3" key="1">
    <citation type="submission" date="2014-06" db="EMBL/GenBank/DDBJ databases">
        <authorList>
            <consortium name="DOE Joint Genome Institute"/>
            <person name="Kuo A."/>
            <person name="Kohler A."/>
            <person name="Nagy L.G."/>
            <person name="Floudas D."/>
            <person name="Copeland A."/>
            <person name="Barry K.W."/>
            <person name="Cichocki N."/>
            <person name="Veneault-Fourrey C."/>
            <person name="LaButti K."/>
            <person name="Lindquist E.A."/>
            <person name="Lipzen A."/>
            <person name="Lundell T."/>
            <person name="Morin E."/>
            <person name="Murat C."/>
            <person name="Sun H."/>
            <person name="Tunlid A."/>
            <person name="Henrissat B."/>
            <person name="Grigoriev I.V."/>
            <person name="Hibbett D.S."/>
            <person name="Martin F."/>
            <person name="Nordberg H.P."/>
            <person name="Cantor M.N."/>
            <person name="Hua S.X."/>
        </authorList>
    </citation>
    <scope>NUCLEOTIDE SEQUENCE [LARGE SCALE GENOMIC DNA]</scope>
    <source>
        <strain evidence="2 3">ATCC 200175</strain>
    </source>
</reference>
<organism evidence="2 3">
    <name type="scientific">Paxillus involutus ATCC 200175</name>
    <dbReference type="NCBI Taxonomy" id="664439"/>
    <lineage>
        <taxon>Eukaryota</taxon>
        <taxon>Fungi</taxon>
        <taxon>Dikarya</taxon>
        <taxon>Basidiomycota</taxon>
        <taxon>Agaricomycotina</taxon>
        <taxon>Agaricomycetes</taxon>
        <taxon>Agaricomycetidae</taxon>
        <taxon>Boletales</taxon>
        <taxon>Paxilineae</taxon>
        <taxon>Paxillaceae</taxon>
        <taxon>Paxillus</taxon>
    </lineage>
</organism>
<gene>
    <name evidence="2" type="ORF">PAXINDRAFT_13538</name>
</gene>
<protein>
    <recommendedName>
        <fullName evidence="4">Protein kinase domain-containing protein</fullName>
    </recommendedName>
</protein>
<dbReference type="AlphaFoldDB" id="A0A0C9SVW7"/>
<dbReference type="Gene3D" id="1.10.510.10">
    <property type="entry name" value="Transferase(Phosphotransferase) domain 1"/>
    <property type="match status" value="1"/>
</dbReference>
<name>A0A0C9SVW7_PAXIN</name>
<dbReference type="InterPro" id="IPR050235">
    <property type="entry name" value="CK1_Ser-Thr_kinase"/>
</dbReference>
<dbReference type="HOGENOM" id="CLU_019279_2_0_1"/>